<dbReference type="InterPro" id="IPR010982">
    <property type="entry name" value="Lambda_DNA-bd_dom_sf"/>
</dbReference>
<dbReference type="SUPFAM" id="SSF47413">
    <property type="entry name" value="lambda repressor-like DNA-binding domains"/>
    <property type="match status" value="1"/>
</dbReference>
<name>A0ABU4SLF1_9GAMM</name>
<dbReference type="PROSITE" id="PS50943">
    <property type="entry name" value="HTH_CROC1"/>
    <property type="match status" value="1"/>
</dbReference>
<feature type="domain" description="HTH cro/C1-type" evidence="2">
    <location>
        <begin position="21"/>
        <end position="66"/>
    </location>
</feature>
<proteinExistence type="predicted"/>
<dbReference type="InterPro" id="IPR001387">
    <property type="entry name" value="Cro/C1-type_HTH"/>
</dbReference>
<dbReference type="Gene3D" id="1.10.260.40">
    <property type="entry name" value="lambda repressor-like DNA-binding domains"/>
    <property type="match status" value="1"/>
</dbReference>
<evidence type="ECO:0000256" key="1">
    <source>
        <dbReference type="ARBA" id="ARBA00023125"/>
    </source>
</evidence>
<gene>
    <name evidence="3" type="ORF">FE394_09555</name>
</gene>
<dbReference type="NCBIfam" id="TIGR02607">
    <property type="entry name" value="antidote_HigA"/>
    <property type="match status" value="1"/>
</dbReference>
<dbReference type="CDD" id="cd00093">
    <property type="entry name" value="HTH_XRE"/>
    <property type="match status" value="1"/>
</dbReference>
<organism evidence="3 4">
    <name type="scientific">Xenorhabdus littoralis</name>
    <dbReference type="NCBI Taxonomy" id="2582835"/>
    <lineage>
        <taxon>Bacteria</taxon>
        <taxon>Pseudomonadati</taxon>
        <taxon>Pseudomonadota</taxon>
        <taxon>Gammaproteobacteria</taxon>
        <taxon>Enterobacterales</taxon>
        <taxon>Morganellaceae</taxon>
        <taxon>Xenorhabdus</taxon>
    </lineage>
</organism>
<evidence type="ECO:0000259" key="2">
    <source>
        <dbReference type="PROSITE" id="PS50943"/>
    </source>
</evidence>
<protein>
    <submittedName>
        <fullName evidence="3">HigA family addiction module antidote protein</fullName>
    </submittedName>
</protein>
<keyword evidence="4" id="KW-1185">Reference proteome</keyword>
<dbReference type="EMBL" id="VCDP01000032">
    <property type="protein sequence ID" value="MDX7999440.1"/>
    <property type="molecule type" value="Genomic_DNA"/>
</dbReference>
<evidence type="ECO:0000313" key="4">
    <source>
        <dbReference type="Proteomes" id="UP001271640"/>
    </source>
</evidence>
<dbReference type="Proteomes" id="UP001271640">
    <property type="component" value="Unassembled WGS sequence"/>
</dbReference>
<evidence type="ECO:0000313" key="3">
    <source>
        <dbReference type="EMBL" id="MDX7999440.1"/>
    </source>
</evidence>
<dbReference type="Pfam" id="PF01381">
    <property type="entry name" value="HTH_3"/>
    <property type="match status" value="1"/>
</dbReference>
<comment type="caution">
    <text evidence="3">The sequence shown here is derived from an EMBL/GenBank/DDBJ whole genome shotgun (WGS) entry which is preliminary data.</text>
</comment>
<dbReference type="RefSeq" id="WP_319926162.1">
    <property type="nucleotide sequence ID" value="NZ_VCDP01000032.1"/>
</dbReference>
<keyword evidence="1" id="KW-0238">DNA-binding</keyword>
<dbReference type="SMART" id="SM00530">
    <property type="entry name" value="HTH_XRE"/>
    <property type="match status" value="1"/>
</dbReference>
<reference evidence="4" key="1">
    <citation type="journal article" date="2024" name="Toxins">
        <title>Genome Sequence Analysis of Native Xenorhabdus Strains Isolated from Entomopathogenic Nematodes in Argentina.</title>
        <authorList>
            <person name="Palma L."/>
            <person name="Frizzo L."/>
            <person name="Kaiser S."/>
            <person name="Berry C."/>
            <person name="Caballero P."/>
            <person name="Bode H.B."/>
            <person name="Del Valle E.E."/>
        </authorList>
    </citation>
    <scope>NUCLEOTIDE SEQUENCE [LARGE SCALE GENOMIC DNA]</scope>
    <source>
        <strain evidence="4">Reich</strain>
    </source>
</reference>
<dbReference type="PANTHER" id="PTHR36924">
    <property type="entry name" value="ANTITOXIN HIGA-1"/>
    <property type="match status" value="1"/>
</dbReference>
<sequence>MSRMHNPAHPGIVLREYLGDISVTDAAKALGVTRVALSRILNGNTGISADMALRLEAALGTSAEMWTNMQSQYELWQASQQQRPEIKPIFAHP</sequence>
<dbReference type="InterPro" id="IPR013430">
    <property type="entry name" value="Toxin_antidote_HigA"/>
</dbReference>
<dbReference type="PANTHER" id="PTHR36924:SF1">
    <property type="entry name" value="ANTITOXIN HIGA-1"/>
    <property type="match status" value="1"/>
</dbReference>
<accession>A0ABU4SLF1</accession>